<dbReference type="OrthoDB" id="4640255at2"/>
<sequence>MTLRDRITSVPDGARDLAAARLRCEALKLLHQALEESGMSKTELAAKLGVRKSAVTQVFRGDGNVRVNTLADYLWALGRDADLSLAQRADIPEPLDRS</sequence>
<evidence type="ECO:0000313" key="2">
    <source>
        <dbReference type="EMBL" id="PJJ54029.1"/>
    </source>
</evidence>
<proteinExistence type="predicted"/>
<dbReference type="SUPFAM" id="SSF47413">
    <property type="entry name" value="lambda repressor-like DNA-binding domains"/>
    <property type="match status" value="1"/>
</dbReference>
<feature type="domain" description="HTH cro/C1-type" evidence="1">
    <location>
        <begin position="30"/>
        <end position="84"/>
    </location>
</feature>
<dbReference type="Gene3D" id="1.10.260.40">
    <property type="entry name" value="lambda repressor-like DNA-binding domains"/>
    <property type="match status" value="1"/>
</dbReference>
<dbReference type="RefSeq" id="WP_039349126.1">
    <property type="nucleotide sequence ID" value="NZ_PGEZ01000002.1"/>
</dbReference>
<dbReference type="PROSITE" id="PS50943">
    <property type="entry name" value="HTH_CROC1"/>
    <property type="match status" value="1"/>
</dbReference>
<keyword evidence="3" id="KW-1185">Reference proteome</keyword>
<dbReference type="AlphaFoldDB" id="A0A0B2BL10"/>
<protein>
    <submittedName>
        <fullName evidence="2">Helix-turn-helix protein</fullName>
    </submittedName>
</protein>
<dbReference type="InterPro" id="IPR001387">
    <property type="entry name" value="Cro/C1-type_HTH"/>
</dbReference>
<evidence type="ECO:0000259" key="1">
    <source>
        <dbReference type="PROSITE" id="PS50943"/>
    </source>
</evidence>
<name>A0A0B2BL10_9ACTN</name>
<comment type="caution">
    <text evidence="2">The sequence shown here is derived from an EMBL/GenBank/DDBJ whole genome shotgun (WGS) entry which is preliminary data.</text>
</comment>
<dbReference type="InterPro" id="IPR010982">
    <property type="entry name" value="Lambda_DNA-bd_dom_sf"/>
</dbReference>
<reference evidence="2 3" key="1">
    <citation type="submission" date="2017-11" db="EMBL/GenBank/DDBJ databases">
        <title>Genomic Encyclopedia of Archaeal and Bacterial Type Strains, Phase II (KMG-II): From Individual Species to Whole Genera.</title>
        <authorList>
            <person name="Goeker M."/>
        </authorList>
    </citation>
    <scope>NUCLEOTIDE SEQUENCE [LARGE SCALE GENOMIC DNA]</scope>
    <source>
        <strain evidence="2 3">DSM 27763</strain>
    </source>
</reference>
<dbReference type="GO" id="GO:0003677">
    <property type="term" value="F:DNA binding"/>
    <property type="evidence" value="ECO:0007669"/>
    <property type="project" value="InterPro"/>
</dbReference>
<dbReference type="CDD" id="cd00093">
    <property type="entry name" value="HTH_XRE"/>
    <property type="match status" value="1"/>
</dbReference>
<dbReference type="EMBL" id="PGEZ01000002">
    <property type="protein sequence ID" value="PJJ54029.1"/>
    <property type="molecule type" value="Genomic_DNA"/>
</dbReference>
<organism evidence="2 3">
    <name type="scientific">Mumia flava</name>
    <dbReference type="NCBI Taxonomy" id="1348852"/>
    <lineage>
        <taxon>Bacteria</taxon>
        <taxon>Bacillati</taxon>
        <taxon>Actinomycetota</taxon>
        <taxon>Actinomycetes</taxon>
        <taxon>Propionibacteriales</taxon>
        <taxon>Nocardioidaceae</taxon>
        <taxon>Mumia</taxon>
    </lineage>
</organism>
<dbReference type="SMART" id="SM00530">
    <property type="entry name" value="HTH_XRE"/>
    <property type="match status" value="1"/>
</dbReference>
<accession>A0A0B2BL10</accession>
<dbReference type="Proteomes" id="UP000230842">
    <property type="component" value="Unassembled WGS sequence"/>
</dbReference>
<gene>
    <name evidence="2" type="ORF">CLV56_3532</name>
</gene>
<dbReference type="Pfam" id="PF01381">
    <property type="entry name" value="HTH_3"/>
    <property type="match status" value="1"/>
</dbReference>
<evidence type="ECO:0000313" key="3">
    <source>
        <dbReference type="Proteomes" id="UP000230842"/>
    </source>
</evidence>